<keyword evidence="2" id="KW-0342">GTP-binding</keyword>
<protein>
    <recommendedName>
        <fullName evidence="4">G domain-containing protein</fullName>
    </recommendedName>
</protein>
<dbReference type="SUPFAM" id="SSF52540">
    <property type="entry name" value="P-loop containing nucleoside triphosphate hydrolases"/>
    <property type="match status" value="1"/>
</dbReference>
<dbReference type="Pfam" id="PF00025">
    <property type="entry name" value="Arf"/>
    <property type="match status" value="1"/>
</dbReference>
<feature type="non-terminal residue" evidence="3">
    <location>
        <position position="192"/>
    </location>
</feature>
<keyword evidence="1" id="KW-0547">Nucleotide-binding</keyword>
<comment type="caution">
    <text evidence="3">The sequence shown here is derived from an EMBL/GenBank/DDBJ whole genome shotgun (WGS) entry which is preliminary data.</text>
</comment>
<name>X1AKJ1_9ZZZZ</name>
<dbReference type="InterPro" id="IPR044612">
    <property type="entry name" value="ARL2/3"/>
</dbReference>
<dbReference type="PANTHER" id="PTHR45697">
    <property type="entry name" value="ADP-RIBOSYLATION FACTOR-LIKE PROTEIN 2-RELATED"/>
    <property type="match status" value="1"/>
</dbReference>
<evidence type="ECO:0000313" key="3">
    <source>
        <dbReference type="EMBL" id="GAG83070.1"/>
    </source>
</evidence>
<dbReference type="InterPro" id="IPR006689">
    <property type="entry name" value="Small_GTPase_ARF/SAR"/>
</dbReference>
<dbReference type="PRINTS" id="PR00449">
    <property type="entry name" value="RASTRNSFRMNG"/>
</dbReference>
<dbReference type="EMBL" id="BART01012605">
    <property type="protein sequence ID" value="GAG83070.1"/>
    <property type="molecule type" value="Genomic_DNA"/>
</dbReference>
<evidence type="ECO:0008006" key="4">
    <source>
        <dbReference type="Google" id="ProtNLM"/>
    </source>
</evidence>
<proteinExistence type="predicted"/>
<evidence type="ECO:0000256" key="2">
    <source>
        <dbReference type="ARBA" id="ARBA00023134"/>
    </source>
</evidence>
<dbReference type="GO" id="GO:0003924">
    <property type="term" value="F:GTPase activity"/>
    <property type="evidence" value="ECO:0007669"/>
    <property type="project" value="InterPro"/>
</dbReference>
<sequence length="192" mass="21898">MFSEFPPQDQVESDFNGFLKKIITIEKTPSTPISSQRKMKILFAGLDNSGKTSFLLSVDRKFSKLIGLSPTRGADVISIEALGATIFLWDLGGQKKYHEKYLNKAQIYLFEADLLFYFIDIRDKDRFEESIEYLNKMKKALSDLEQNTPIIYVLTKGDSDIIKSKEIKSNIKTITSQLTKLSHDGPPEIYIT</sequence>
<dbReference type="InterPro" id="IPR027417">
    <property type="entry name" value="P-loop_NTPase"/>
</dbReference>
<organism evidence="3">
    <name type="scientific">marine sediment metagenome</name>
    <dbReference type="NCBI Taxonomy" id="412755"/>
    <lineage>
        <taxon>unclassified sequences</taxon>
        <taxon>metagenomes</taxon>
        <taxon>ecological metagenomes</taxon>
    </lineage>
</organism>
<reference evidence="3" key="1">
    <citation type="journal article" date="2014" name="Front. Microbiol.">
        <title>High frequency of phylogenetically diverse reductive dehalogenase-homologous genes in deep subseafloor sedimentary metagenomes.</title>
        <authorList>
            <person name="Kawai M."/>
            <person name="Futagami T."/>
            <person name="Toyoda A."/>
            <person name="Takaki Y."/>
            <person name="Nishi S."/>
            <person name="Hori S."/>
            <person name="Arai W."/>
            <person name="Tsubouchi T."/>
            <person name="Morono Y."/>
            <person name="Uchiyama I."/>
            <person name="Ito T."/>
            <person name="Fujiyama A."/>
            <person name="Inagaki F."/>
            <person name="Takami H."/>
        </authorList>
    </citation>
    <scope>NUCLEOTIDE SEQUENCE</scope>
    <source>
        <strain evidence="3">Expedition CK06-06</strain>
    </source>
</reference>
<dbReference type="GO" id="GO:0005525">
    <property type="term" value="F:GTP binding"/>
    <property type="evidence" value="ECO:0007669"/>
    <property type="project" value="UniProtKB-KW"/>
</dbReference>
<dbReference type="AlphaFoldDB" id="X1AKJ1"/>
<evidence type="ECO:0000256" key="1">
    <source>
        <dbReference type="ARBA" id="ARBA00022741"/>
    </source>
</evidence>
<gene>
    <name evidence="3" type="ORF">S01H4_26218</name>
</gene>
<dbReference type="Gene3D" id="3.40.50.300">
    <property type="entry name" value="P-loop containing nucleotide triphosphate hydrolases"/>
    <property type="match status" value="1"/>
</dbReference>
<accession>X1AKJ1</accession>